<accession>A0A4C1ZPM5</accession>
<proteinExistence type="predicted"/>
<sequence length="95" mass="10214">MIFSGEPIANGFEMIYRERPSHERSGRPVDTPSRQSAALRLATPKVLRGCTRARAPPRARPRSAAAAGAGSSNLDAVRSSRGGGPTELRPRVRSF</sequence>
<protein>
    <submittedName>
        <fullName evidence="2">Uncharacterized protein</fullName>
    </submittedName>
</protein>
<feature type="region of interest" description="Disordered" evidence="1">
    <location>
        <begin position="15"/>
        <end position="38"/>
    </location>
</feature>
<feature type="compositionally biased region" description="Low complexity" evidence="1">
    <location>
        <begin position="62"/>
        <end position="72"/>
    </location>
</feature>
<keyword evidence="3" id="KW-1185">Reference proteome</keyword>
<dbReference type="AlphaFoldDB" id="A0A4C1ZPM5"/>
<dbReference type="Proteomes" id="UP000299102">
    <property type="component" value="Unassembled WGS sequence"/>
</dbReference>
<comment type="caution">
    <text evidence="2">The sequence shown here is derived from an EMBL/GenBank/DDBJ whole genome shotgun (WGS) entry which is preliminary data.</text>
</comment>
<evidence type="ECO:0000313" key="3">
    <source>
        <dbReference type="Proteomes" id="UP000299102"/>
    </source>
</evidence>
<gene>
    <name evidence="2" type="ORF">EVAR_67160_1</name>
</gene>
<evidence type="ECO:0000256" key="1">
    <source>
        <dbReference type="SAM" id="MobiDB-lite"/>
    </source>
</evidence>
<organism evidence="2 3">
    <name type="scientific">Eumeta variegata</name>
    <name type="common">Bagworm moth</name>
    <name type="synonym">Eumeta japonica</name>
    <dbReference type="NCBI Taxonomy" id="151549"/>
    <lineage>
        <taxon>Eukaryota</taxon>
        <taxon>Metazoa</taxon>
        <taxon>Ecdysozoa</taxon>
        <taxon>Arthropoda</taxon>
        <taxon>Hexapoda</taxon>
        <taxon>Insecta</taxon>
        <taxon>Pterygota</taxon>
        <taxon>Neoptera</taxon>
        <taxon>Endopterygota</taxon>
        <taxon>Lepidoptera</taxon>
        <taxon>Glossata</taxon>
        <taxon>Ditrysia</taxon>
        <taxon>Tineoidea</taxon>
        <taxon>Psychidae</taxon>
        <taxon>Oiketicinae</taxon>
        <taxon>Eumeta</taxon>
    </lineage>
</organism>
<dbReference type="EMBL" id="BGZK01002035">
    <property type="protein sequence ID" value="GBP89840.1"/>
    <property type="molecule type" value="Genomic_DNA"/>
</dbReference>
<evidence type="ECO:0000313" key="2">
    <source>
        <dbReference type="EMBL" id="GBP89840.1"/>
    </source>
</evidence>
<reference evidence="2 3" key="1">
    <citation type="journal article" date="2019" name="Commun. Biol.">
        <title>The bagworm genome reveals a unique fibroin gene that provides high tensile strength.</title>
        <authorList>
            <person name="Kono N."/>
            <person name="Nakamura H."/>
            <person name="Ohtoshi R."/>
            <person name="Tomita M."/>
            <person name="Numata K."/>
            <person name="Arakawa K."/>
        </authorList>
    </citation>
    <scope>NUCLEOTIDE SEQUENCE [LARGE SCALE GENOMIC DNA]</scope>
</reference>
<name>A0A4C1ZPM5_EUMVA</name>
<feature type="compositionally biased region" description="Basic and acidic residues" evidence="1">
    <location>
        <begin position="15"/>
        <end position="27"/>
    </location>
</feature>
<feature type="region of interest" description="Disordered" evidence="1">
    <location>
        <begin position="51"/>
        <end position="95"/>
    </location>
</feature>